<feature type="compositionally biased region" description="Polar residues" evidence="4">
    <location>
        <begin position="459"/>
        <end position="473"/>
    </location>
</feature>
<evidence type="ECO:0000313" key="6">
    <source>
        <dbReference type="EMBL" id="OQD93365.1"/>
    </source>
</evidence>
<evidence type="ECO:0000256" key="2">
    <source>
        <dbReference type="ARBA" id="ARBA00022676"/>
    </source>
</evidence>
<dbReference type="EMBL" id="MDYO01000033">
    <property type="protein sequence ID" value="OQD93365.1"/>
    <property type="molecule type" value="Genomic_DNA"/>
</dbReference>
<accession>A0A1V6QVX7</accession>
<dbReference type="OrthoDB" id="407658at2759"/>
<dbReference type="GO" id="GO:0000139">
    <property type="term" value="C:Golgi membrane"/>
    <property type="evidence" value="ECO:0007669"/>
    <property type="project" value="TreeGrafter"/>
</dbReference>
<keyword evidence="5" id="KW-0812">Transmembrane</keyword>
<keyword evidence="5" id="KW-1133">Transmembrane helix</keyword>
<feature type="transmembrane region" description="Helical" evidence="5">
    <location>
        <begin position="127"/>
        <end position="145"/>
    </location>
</feature>
<dbReference type="STRING" id="60172.A0A1V6QVX7"/>
<comment type="caution">
    <text evidence="6">The sequence shown here is derived from an EMBL/GenBank/DDBJ whole genome shotgun (WGS) entry which is preliminary data.</text>
</comment>
<feature type="region of interest" description="Disordered" evidence="4">
    <location>
        <begin position="1"/>
        <end position="44"/>
    </location>
</feature>
<proteinExistence type="inferred from homology"/>
<reference evidence="7" key="1">
    <citation type="journal article" date="2017" name="Nat. Microbiol.">
        <title>Global analysis of biosynthetic gene clusters reveals vast potential of secondary metabolite production in Penicillium species.</title>
        <authorList>
            <person name="Nielsen J.C."/>
            <person name="Grijseels S."/>
            <person name="Prigent S."/>
            <person name="Ji B."/>
            <person name="Dainat J."/>
            <person name="Nielsen K.F."/>
            <person name="Frisvad J.C."/>
            <person name="Workman M."/>
            <person name="Nielsen J."/>
        </authorList>
    </citation>
    <scope>NUCLEOTIDE SEQUENCE [LARGE SCALE GENOMIC DNA]</scope>
    <source>
        <strain evidence="7">IBT 29525</strain>
    </source>
</reference>
<evidence type="ECO:0000256" key="4">
    <source>
        <dbReference type="SAM" id="MobiDB-lite"/>
    </source>
</evidence>
<evidence type="ECO:0000313" key="7">
    <source>
        <dbReference type="Proteomes" id="UP000191612"/>
    </source>
</evidence>
<protein>
    <recommendedName>
        <fullName evidence="8">NADH-ubiquinone oxidoreductase 12 kDa subunit, mitochondrial</fullName>
    </recommendedName>
</protein>
<name>A0A1V6QVX7_9EURO</name>
<evidence type="ECO:0000256" key="5">
    <source>
        <dbReference type="SAM" id="Phobius"/>
    </source>
</evidence>
<dbReference type="AlphaFoldDB" id="A0A1V6QVX7"/>
<keyword evidence="2" id="KW-0328">Glycosyltransferase</keyword>
<keyword evidence="3" id="KW-0808">Transferase</keyword>
<gene>
    <name evidence="6" type="ORF">PENSOL_c033G10014</name>
</gene>
<dbReference type="Gene3D" id="3.90.550.10">
    <property type="entry name" value="Spore Coat Polysaccharide Biosynthesis Protein SpsA, Chain A"/>
    <property type="match status" value="1"/>
</dbReference>
<dbReference type="InterPro" id="IPR029044">
    <property type="entry name" value="Nucleotide-diphossugar_trans"/>
</dbReference>
<feature type="region of interest" description="Disordered" evidence="4">
    <location>
        <begin position="459"/>
        <end position="507"/>
    </location>
</feature>
<sequence>MTLSRSPSPHPGGGWSSPGLVPASGTVSPNGPSPGSISPGTPGSISWAAAKAKSDEVRGYPSFSTRNGGFFSRQRHQISTRFHSVRRFSSREYVDKDDFGREWKRSGSGCDLLGALRIPVRRGRFRLLLALLLVWIGYLFCWTSIIQTYRRSPIGGGNKFVIILGSNVEGGVMEWKGAREWAIERNSIWNKQRYAQNWGYELELANLLAKKRYSHEWRESWEKGDVIREAMRKYPDAEWFWWLDLNTWVMEYDTSLQHHLFNDLESHVYRDITAYNPLNITHPLPEFWLDELGRSLEGDGKADSLNMLLTQDCAGFNLGSFFVRRSDWTDRLLDTWWDPVMYEQMHMDWEHKEQDALEYIYQSQPWVRSGVGFLPQRTINAFPPGACGDGDNPVIHYQQNAHDLLVNMAGCMFGRDCWSEIYYFRELSNWLGRSGWERFRDGVTDVYDRMTGKIHVTTRSAQKAPSVSRTKPPQTALIPPNHKAGNPTFKINDPDDRIKQPPKADSLPPTLAAIVLRPSKQITSLHPNYTPNHTNQPPTMPTAESAAFLAKKPTVAPTYEGVDFEDNVAVHNARDAIIREQWVRSMMARLVGEELGKCYAREGVNHLEKCGVYREKYFELLKDSKIKGYLGQEKNRFGGESA</sequence>
<keyword evidence="5" id="KW-0472">Membrane</keyword>
<dbReference type="Pfam" id="PF05637">
    <property type="entry name" value="Glyco_transf_34"/>
    <property type="match status" value="1"/>
</dbReference>
<comment type="similarity">
    <text evidence="1">Belongs to the glycosyltransferase 34 family.</text>
</comment>
<dbReference type="PANTHER" id="PTHR31306">
    <property type="entry name" value="ALPHA-1,6-MANNOSYLTRANSFERASE MNN11-RELATED"/>
    <property type="match status" value="1"/>
</dbReference>
<dbReference type="InterPro" id="IPR008630">
    <property type="entry name" value="Glyco_trans_34"/>
</dbReference>
<keyword evidence="7" id="KW-1185">Reference proteome</keyword>
<organism evidence="6 7">
    <name type="scientific">Penicillium solitum</name>
    <dbReference type="NCBI Taxonomy" id="60172"/>
    <lineage>
        <taxon>Eukaryota</taxon>
        <taxon>Fungi</taxon>
        <taxon>Dikarya</taxon>
        <taxon>Ascomycota</taxon>
        <taxon>Pezizomycotina</taxon>
        <taxon>Eurotiomycetes</taxon>
        <taxon>Eurotiomycetidae</taxon>
        <taxon>Eurotiales</taxon>
        <taxon>Aspergillaceae</taxon>
        <taxon>Penicillium</taxon>
    </lineage>
</organism>
<evidence type="ECO:0008006" key="8">
    <source>
        <dbReference type="Google" id="ProtNLM"/>
    </source>
</evidence>
<dbReference type="GO" id="GO:0016757">
    <property type="term" value="F:glycosyltransferase activity"/>
    <property type="evidence" value="ECO:0007669"/>
    <property type="project" value="UniProtKB-KW"/>
</dbReference>
<dbReference type="Proteomes" id="UP000191612">
    <property type="component" value="Unassembled WGS sequence"/>
</dbReference>
<feature type="compositionally biased region" description="Low complexity" evidence="4">
    <location>
        <begin position="28"/>
        <end position="44"/>
    </location>
</feature>
<dbReference type="PANTHER" id="PTHR31306:SF5">
    <property type="entry name" value="ALPHA-1,6-MANNOSYLTRANSFERASE MNN10-RELATED"/>
    <property type="match status" value="1"/>
</dbReference>
<evidence type="ECO:0000256" key="3">
    <source>
        <dbReference type="ARBA" id="ARBA00022679"/>
    </source>
</evidence>
<evidence type="ECO:0000256" key="1">
    <source>
        <dbReference type="ARBA" id="ARBA00005664"/>
    </source>
</evidence>
<dbReference type="GO" id="GO:0006487">
    <property type="term" value="P:protein N-linked glycosylation"/>
    <property type="evidence" value="ECO:0007669"/>
    <property type="project" value="TreeGrafter"/>
</dbReference>